<dbReference type="InterPro" id="IPR001753">
    <property type="entry name" value="Enoyl-CoA_hydra/iso"/>
</dbReference>
<evidence type="ECO:0000256" key="1">
    <source>
        <dbReference type="ARBA" id="ARBA00005254"/>
    </source>
</evidence>
<dbReference type="EMBL" id="VCPD01000006">
    <property type="protein sequence ID" value="TMV05689.1"/>
    <property type="molecule type" value="Genomic_DNA"/>
</dbReference>
<proteinExistence type="inferred from homology"/>
<dbReference type="Gene3D" id="3.90.226.10">
    <property type="entry name" value="2-enoyl-CoA Hydratase, Chain A, domain 1"/>
    <property type="match status" value="1"/>
</dbReference>
<dbReference type="PROSITE" id="PS00166">
    <property type="entry name" value="ENOYL_COA_HYDRATASE"/>
    <property type="match status" value="1"/>
</dbReference>
<dbReference type="PANTHER" id="PTHR43802">
    <property type="entry name" value="ENOYL-COA HYDRATASE"/>
    <property type="match status" value="1"/>
</dbReference>
<reference evidence="3 4" key="1">
    <citation type="submission" date="2019-05" db="EMBL/GenBank/DDBJ databases">
        <title>Ruegeria sp. nov., isolated from tidal flat.</title>
        <authorList>
            <person name="Kim W."/>
        </authorList>
    </citation>
    <scope>NUCLEOTIDE SEQUENCE [LARGE SCALE GENOMIC DNA]</scope>
    <source>
        <strain evidence="3 4">CAU 1488</strain>
    </source>
</reference>
<organism evidence="3 4">
    <name type="scientific">Ruegeria sediminis</name>
    <dbReference type="NCBI Taxonomy" id="2583820"/>
    <lineage>
        <taxon>Bacteria</taxon>
        <taxon>Pseudomonadati</taxon>
        <taxon>Pseudomonadota</taxon>
        <taxon>Alphaproteobacteria</taxon>
        <taxon>Rhodobacterales</taxon>
        <taxon>Roseobacteraceae</taxon>
        <taxon>Ruegeria</taxon>
    </lineage>
</organism>
<sequence length="258" mass="27218">MTDEATQKVLVTREGAVLVVTINRPESRNAIDRETSLALAEAMDQLDSDPALSLAILTGAGDHFCAGMDLKAFVAGERVELPGRGLAGMTQSPPAKPLIAAVEGYALAGGFEIALACDLIVASETAQFGLPEAKRGLIAGSGGLVRLPERVPRQIAMECALTGRMIPAAEAERWGLINRLSAPGAALDTAKSLAAEIAKNAPMSLAASKEIVAQAGRWSEDSLWPRQNEILERVIASRDAREGATAFAEKRPPVWKGR</sequence>
<dbReference type="InterPro" id="IPR014748">
    <property type="entry name" value="Enoyl-CoA_hydra_C"/>
</dbReference>
<evidence type="ECO:0000313" key="4">
    <source>
        <dbReference type="Proteomes" id="UP001193035"/>
    </source>
</evidence>
<dbReference type="SUPFAM" id="SSF52096">
    <property type="entry name" value="ClpP/crotonase"/>
    <property type="match status" value="1"/>
</dbReference>
<gene>
    <name evidence="3" type="ORF">FGK63_16755</name>
</gene>
<name>A0ABY2WUI7_9RHOB</name>
<dbReference type="Pfam" id="PF00378">
    <property type="entry name" value="ECH_1"/>
    <property type="match status" value="1"/>
</dbReference>
<keyword evidence="4" id="KW-1185">Reference proteome</keyword>
<dbReference type="InterPro" id="IPR029045">
    <property type="entry name" value="ClpP/crotonase-like_dom_sf"/>
</dbReference>
<dbReference type="PANTHER" id="PTHR43802:SF1">
    <property type="entry name" value="IP11341P-RELATED"/>
    <property type="match status" value="1"/>
</dbReference>
<accession>A0ABY2WUI7</accession>
<dbReference type="RefSeq" id="WP_138844372.1">
    <property type="nucleotide sequence ID" value="NZ_VCPD01000006.1"/>
</dbReference>
<evidence type="ECO:0000313" key="3">
    <source>
        <dbReference type="EMBL" id="TMV05689.1"/>
    </source>
</evidence>
<evidence type="ECO:0000256" key="2">
    <source>
        <dbReference type="RuleBase" id="RU003707"/>
    </source>
</evidence>
<comment type="caution">
    <text evidence="3">The sequence shown here is derived from an EMBL/GenBank/DDBJ whole genome shotgun (WGS) entry which is preliminary data.</text>
</comment>
<dbReference type="CDD" id="cd06558">
    <property type="entry name" value="crotonase-like"/>
    <property type="match status" value="1"/>
</dbReference>
<dbReference type="NCBIfam" id="NF006100">
    <property type="entry name" value="PRK08252.1"/>
    <property type="match status" value="1"/>
</dbReference>
<dbReference type="Proteomes" id="UP001193035">
    <property type="component" value="Unassembled WGS sequence"/>
</dbReference>
<comment type="similarity">
    <text evidence="1 2">Belongs to the enoyl-CoA hydratase/isomerase family.</text>
</comment>
<dbReference type="Gene3D" id="1.10.12.10">
    <property type="entry name" value="Lyase 2-enoyl-coa Hydratase, Chain A, domain 2"/>
    <property type="match status" value="1"/>
</dbReference>
<protein>
    <submittedName>
        <fullName evidence="3">Crotonase/enoyl-CoA hydratase family protein</fullName>
    </submittedName>
</protein>
<dbReference type="InterPro" id="IPR018376">
    <property type="entry name" value="Enoyl-CoA_hyd/isom_CS"/>
</dbReference>